<dbReference type="Gene3D" id="3.10.350.10">
    <property type="entry name" value="LysM domain"/>
    <property type="match status" value="1"/>
</dbReference>
<evidence type="ECO:0000259" key="2">
    <source>
        <dbReference type="PROSITE" id="PS51782"/>
    </source>
</evidence>
<protein>
    <submittedName>
        <fullName evidence="3">Unannotated protein</fullName>
    </submittedName>
</protein>
<dbReference type="CDD" id="cd00118">
    <property type="entry name" value="LysM"/>
    <property type="match status" value="1"/>
</dbReference>
<accession>A0A6J6QAC5</accession>
<keyword evidence="1" id="KW-0472">Membrane</keyword>
<evidence type="ECO:0000313" key="3">
    <source>
        <dbReference type="EMBL" id="CAB4705748.1"/>
    </source>
</evidence>
<feature type="transmembrane region" description="Helical" evidence="1">
    <location>
        <begin position="33"/>
        <end position="53"/>
    </location>
</feature>
<keyword evidence="1" id="KW-0812">Transmembrane</keyword>
<dbReference type="Pfam" id="PF01476">
    <property type="entry name" value="LysM"/>
    <property type="match status" value="1"/>
</dbReference>
<dbReference type="EMBL" id="CAEZXZ010000095">
    <property type="protein sequence ID" value="CAB4705748.1"/>
    <property type="molecule type" value="Genomic_DNA"/>
</dbReference>
<dbReference type="InterPro" id="IPR018392">
    <property type="entry name" value="LysM"/>
</dbReference>
<reference evidence="3" key="1">
    <citation type="submission" date="2020-05" db="EMBL/GenBank/DDBJ databases">
        <authorList>
            <person name="Chiriac C."/>
            <person name="Salcher M."/>
            <person name="Ghai R."/>
            <person name="Kavagutti S V."/>
        </authorList>
    </citation>
    <scope>NUCLEOTIDE SEQUENCE</scope>
</reference>
<proteinExistence type="predicted"/>
<keyword evidence="1" id="KW-1133">Transmembrane helix</keyword>
<organism evidence="3">
    <name type="scientific">freshwater metagenome</name>
    <dbReference type="NCBI Taxonomy" id="449393"/>
    <lineage>
        <taxon>unclassified sequences</taxon>
        <taxon>metagenomes</taxon>
        <taxon>ecological metagenomes</taxon>
    </lineage>
</organism>
<feature type="domain" description="LysM" evidence="2">
    <location>
        <begin position="72"/>
        <end position="121"/>
    </location>
</feature>
<evidence type="ECO:0000256" key="1">
    <source>
        <dbReference type="SAM" id="Phobius"/>
    </source>
</evidence>
<dbReference type="SMART" id="SM00257">
    <property type="entry name" value="LysM"/>
    <property type="match status" value="1"/>
</dbReference>
<name>A0A6J6QAC5_9ZZZZ</name>
<dbReference type="InterPro" id="IPR036779">
    <property type="entry name" value="LysM_dom_sf"/>
</dbReference>
<dbReference type="SUPFAM" id="SSF54106">
    <property type="entry name" value="LysM domain"/>
    <property type="match status" value="1"/>
</dbReference>
<dbReference type="PROSITE" id="PS51782">
    <property type="entry name" value="LYSM"/>
    <property type="match status" value="1"/>
</dbReference>
<dbReference type="AlphaFoldDB" id="A0A6J6QAC5"/>
<gene>
    <name evidence="3" type="ORF">UFOPK2625_00734</name>
</gene>
<sequence length="125" mass="12943">MAMTAPFPARVQGSAAAASTATSNLRLTNRGRVLLLLVTILTLFTVVVASGRFTAQATVNSDMAGESAPATAVVVVQAGESLWSIAQQVAPGTDPREMVSRIRDLNGLADAVVSPGQSLLVPRLR</sequence>